<proteinExistence type="predicted"/>
<organism evidence="3 4">
    <name type="scientific">Corynebacterium sanguinis</name>
    <dbReference type="NCBI Taxonomy" id="2594913"/>
    <lineage>
        <taxon>Bacteria</taxon>
        <taxon>Bacillati</taxon>
        <taxon>Actinomycetota</taxon>
        <taxon>Actinomycetes</taxon>
        <taxon>Mycobacteriales</taxon>
        <taxon>Corynebacteriaceae</taxon>
        <taxon>Corynebacterium</taxon>
    </lineage>
</organism>
<name>A0A6C1TYV4_9CORY</name>
<keyword evidence="1" id="KW-0472">Membrane</keyword>
<dbReference type="RefSeq" id="WP_136651465.1">
    <property type="nucleotide sequence ID" value="NZ_CP038157.1"/>
</dbReference>
<dbReference type="AlphaFoldDB" id="A0A6C1TYV4"/>
<dbReference type="PIRSF" id="PIRSF021697">
    <property type="entry name" value="UCP021697"/>
    <property type="match status" value="1"/>
</dbReference>
<evidence type="ECO:0000313" key="2">
    <source>
        <dbReference type="EMBL" id="MBA4504862.1"/>
    </source>
</evidence>
<reference evidence="2 5" key="2">
    <citation type="submission" date="2020-07" db="EMBL/GenBank/DDBJ databases">
        <authorList>
            <person name="Khare M."/>
        </authorList>
    </citation>
    <scope>NUCLEOTIDE SEQUENCE [LARGE SCALE GENOMIC DNA]</scope>
    <source>
        <strain evidence="2 5">P8776</strain>
    </source>
</reference>
<accession>A0A6C1TYV4</accession>
<dbReference type="EMBL" id="JACEOR010000207">
    <property type="protein sequence ID" value="MBA4504862.1"/>
    <property type="molecule type" value="Genomic_DNA"/>
</dbReference>
<evidence type="ECO:0000313" key="5">
    <source>
        <dbReference type="Proteomes" id="UP000580709"/>
    </source>
</evidence>
<keyword evidence="1" id="KW-1133">Transmembrane helix</keyword>
<dbReference type="Proteomes" id="UP000336646">
    <property type="component" value="Unassembled WGS sequence"/>
</dbReference>
<dbReference type="OrthoDB" id="5187110at2"/>
<gene>
    <name evidence="3" type="ORF">EKI59_02235</name>
    <name evidence="2" type="ORF">H0H28_05890</name>
</gene>
<evidence type="ECO:0000313" key="3">
    <source>
        <dbReference type="EMBL" id="TVS29763.1"/>
    </source>
</evidence>
<sequence length="148" mass="15544">MANSRGRDAEFAEFGTYAGQDLGLPETGPGAQASVARRAGAVAIDWGICWAAAAFIRFNTDALGDTATLTYLLWLALGILCGWLLARTPGMMALGMGVARVDAPGKRVGFWRAAVRTLLTGFILPAAMVDANGRGMHDRATGTTVIRS</sequence>
<evidence type="ECO:0000256" key="1">
    <source>
        <dbReference type="SAM" id="Phobius"/>
    </source>
</evidence>
<dbReference type="GeneID" id="74902164"/>
<keyword evidence="1" id="KW-0812">Transmembrane</keyword>
<protein>
    <submittedName>
        <fullName evidence="3">RDD family protein</fullName>
    </submittedName>
</protein>
<dbReference type="Proteomes" id="UP000580709">
    <property type="component" value="Unassembled WGS sequence"/>
</dbReference>
<reference evidence="3 4" key="1">
    <citation type="submission" date="2018-12" db="EMBL/GenBank/DDBJ databases">
        <title>Corynebacterium sanguinis sp. nov., a clinically-associated and environmental corynebacterium.</title>
        <authorList>
            <person name="Gonzales-Siles L."/>
            <person name="Jaen-Luchoro D."/>
            <person name="Cardew S."/>
            <person name="Inganas E."/>
            <person name="Ohlen M."/>
            <person name="Jensie-Markopolous S."/>
            <person name="Pinyeiro-Iglesias B."/>
            <person name="Molin K."/>
            <person name="Skovbjerg S."/>
            <person name="Svensson-Stadler L."/>
            <person name="Funke G."/>
            <person name="Moore E.R.B."/>
        </authorList>
    </citation>
    <scope>NUCLEOTIDE SEQUENCE [LARGE SCALE GENOMIC DNA]</scope>
    <source>
        <strain evidence="3 4">58734</strain>
    </source>
</reference>
<feature type="transmembrane region" description="Helical" evidence="1">
    <location>
        <begin position="39"/>
        <end position="56"/>
    </location>
</feature>
<evidence type="ECO:0000313" key="4">
    <source>
        <dbReference type="Proteomes" id="UP000336646"/>
    </source>
</evidence>
<comment type="caution">
    <text evidence="3">The sequence shown here is derived from an EMBL/GenBank/DDBJ whole genome shotgun (WGS) entry which is preliminary data.</text>
</comment>
<keyword evidence="5" id="KW-1185">Reference proteome</keyword>
<feature type="transmembrane region" description="Helical" evidence="1">
    <location>
        <begin position="68"/>
        <end position="86"/>
    </location>
</feature>
<dbReference type="EMBL" id="RXIR01000003">
    <property type="protein sequence ID" value="TVS29763.1"/>
    <property type="molecule type" value="Genomic_DNA"/>
</dbReference>
<dbReference type="InterPro" id="IPR016795">
    <property type="entry name" value="UCP021697"/>
</dbReference>